<reference evidence="3 4" key="1">
    <citation type="submission" date="2012-04" db="EMBL/GenBank/DDBJ databases">
        <title>The Genome Sequence of Saprolegnia declina VS20.</title>
        <authorList>
            <consortium name="The Broad Institute Genome Sequencing Platform"/>
            <person name="Russ C."/>
            <person name="Nusbaum C."/>
            <person name="Tyler B."/>
            <person name="van West P."/>
            <person name="Dieguez-Uribeondo J."/>
            <person name="de Bruijn I."/>
            <person name="Tripathy S."/>
            <person name="Jiang R."/>
            <person name="Young S.K."/>
            <person name="Zeng Q."/>
            <person name="Gargeya S."/>
            <person name="Fitzgerald M."/>
            <person name="Haas B."/>
            <person name="Abouelleil A."/>
            <person name="Alvarado L."/>
            <person name="Arachchi H.M."/>
            <person name="Berlin A."/>
            <person name="Chapman S.B."/>
            <person name="Goldberg J."/>
            <person name="Griggs A."/>
            <person name="Gujja S."/>
            <person name="Hansen M."/>
            <person name="Howarth C."/>
            <person name="Imamovic A."/>
            <person name="Larimer J."/>
            <person name="McCowen C."/>
            <person name="Montmayeur A."/>
            <person name="Murphy C."/>
            <person name="Neiman D."/>
            <person name="Pearson M."/>
            <person name="Priest M."/>
            <person name="Roberts A."/>
            <person name="Saif S."/>
            <person name="Shea T."/>
            <person name="Sisk P."/>
            <person name="Sykes S."/>
            <person name="Wortman J."/>
            <person name="Nusbaum C."/>
            <person name="Birren B."/>
        </authorList>
    </citation>
    <scope>NUCLEOTIDE SEQUENCE [LARGE SCALE GENOMIC DNA]</scope>
    <source>
        <strain evidence="3 4">VS20</strain>
    </source>
</reference>
<dbReference type="PANTHER" id="PTHR31560">
    <property type="entry name" value="UPF0652 PROTEIN C16A11.03C-RELATED"/>
    <property type="match status" value="1"/>
</dbReference>
<feature type="region of interest" description="Disordered" evidence="1">
    <location>
        <begin position="44"/>
        <end position="71"/>
    </location>
</feature>
<dbReference type="InParanoid" id="T0QCH8"/>
<sequence length="400" mass="44585">MDQLYRVRLCTFTDELDAKKHALIKSEVWLAAMEIMDDLGIRTKSTRGKNDAKREAAPRQKLRRRSSRESRVFEFEANAKAEDGGKVEPTPRVPMSPNVFGLMSPPYVDALRLDVEDEHASQSTMLRSIAEVAQEDMSFSQASPRPRRRTVKTPKDHKVCLPPSDNDDDDDSSEAPHGARGVVTKEAQVLAGRAKYIPMRLSDAERVLFNLLDASLNVSEYTDKVDILSYPSPVERILTKLTCLFNVMSGMMVYPLPRYLACRLNSRNGLDLLLDADVPIATRSISDTSAQAAVQRQEKAAAIASLLCDQGLDGRRHSACLASIDDNNSYIALNCGPISKIQAYLERYFLSPSGGFALDIRAGRNGARLTHKHKTQFAYAMQSLSLWKNITLEIRSSRCC</sequence>
<dbReference type="Pfam" id="PF09418">
    <property type="entry name" value="DUF2009"/>
    <property type="match status" value="2"/>
</dbReference>
<dbReference type="VEuPathDB" id="FungiDB:SDRG_06877"/>
<feature type="compositionally biased region" description="Basic and acidic residues" evidence="1">
    <location>
        <begin position="48"/>
        <end position="58"/>
    </location>
</feature>
<gene>
    <name evidence="3" type="ORF">SDRG_06877</name>
</gene>
<evidence type="ECO:0000256" key="1">
    <source>
        <dbReference type="SAM" id="MobiDB-lite"/>
    </source>
</evidence>
<feature type="domain" description="Non-canonical E2 ubiquitin-conjugating enzyme C-terminal" evidence="2">
    <location>
        <begin position="193"/>
        <end position="253"/>
    </location>
</feature>
<accession>T0QCH8</accession>
<feature type="domain" description="Non-canonical E2 ubiquitin-conjugating enzyme C-terminal" evidence="2">
    <location>
        <begin position="264"/>
        <end position="394"/>
    </location>
</feature>
<evidence type="ECO:0000259" key="2">
    <source>
        <dbReference type="Pfam" id="PF09418"/>
    </source>
</evidence>
<dbReference type="InterPro" id="IPR018553">
    <property type="entry name" value="E2_Ub-conjug_enz"/>
</dbReference>
<keyword evidence="4" id="KW-1185">Reference proteome</keyword>
<dbReference type="AlphaFoldDB" id="T0QCH8"/>
<dbReference type="Proteomes" id="UP000030762">
    <property type="component" value="Unassembled WGS sequence"/>
</dbReference>
<dbReference type="InterPro" id="IPR057668">
    <property type="entry name" value="E2_Ub-conjug_enz_C"/>
</dbReference>
<evidence type="ECO:0000313" key="3">
    <source>
        <dbReference type="EMBL" id="EQC35589.1"/>
    </source>
</evidence>
<feature type="region of interest" description="Disordered" evidence="1">
    <location>
        <begin position="135"/>
        <end position="183"/>
    </location>
</feature>
<protein>
    <recommendedName>
        <fullName evidence="2">Non-canonical E2 ubiquitin-conjugating enzyme C-terminal domain-containing protein</fullName>
    </recommendedName>
</protein>
<dbReference type="GeneID" id="19947604"/>
<proteinExistence type="predicted"/>
<dbReference type="OrthoDB" id="406045at2759"/>
<evidence type="ECO:0000313" key="4">
    <source>
        <dbReference type="Proteomes" id="UP000030762"/>
    </source>
</evidence>
<dbReference type="PANTHER" id="PTHR31560:SF0">
    <property type="entry name" value="UPF0652 PROTEIN C22H10.08"/>
    <property type="match status" value="1"/>
</dbReference>
<dbReference type="EMBL" id="JH767150">
    <property type="protein sequence ID" value="EQC35589.1"/>
    <property type="molecule type" value="Genomic_DNA"/>
</dbReference>
<organism evidence="3 4">
    <name type="scientific">Saprolegnia diclina (strain VS20)</name>
    <dbReference type="NCBI Taxonomy" id="1156394"/>
    <lineage>
        <taxon>Eukaryota</taxon>
        <taxon>Sar</taxon>
        <taxon>Stramenopiles</taxon>
        <taxon>Oomycota</taxon>
        <taxon>Saprolegniomycetes</taxon>
        <taxon>Saprolegniales</taxon>
        <taxon>Saprolegniaceae</taxon>
        <taxon>Saprolegnia</taxon>
    </lineage>
</organism>
<dbReference type="RefSeq" id="XP_008610906.1">
    <property type="nucleotide sequence ID" value="XM_008612684.1"/>
</dbReference>
<name>T0QCH8_SAPDV</name>
<dbReference type="eggNOG" id="ENOG502QRJJ">
    <property type="taxonomic scope" value="Eukaryota"/>
</dbReference>